<evidence type="ECO:0000256" key="9">
    <source>
        <dbReference type="NCBIfam" id="TIGR03810"/>
    </source>
</evidence>
<dbReference type="InterPro" id="IPR022461">
    <property type="entry name" value="Arg/Orn_antiprt_ArcD"/>
</dbReference>
<feature type="transmembrane region" description="Helical" evidence="10">
    <location>
        <begin position="9"/>
        <end position="28"/>
    </location>
</feature>
<feature type="transmembrane region" description="Helical" evidence="10">
    <location>
        <begin position="360"/>
        <end position="383"/>
    </location>
</feature>
<keyword evidence="3" id="KW-0813">Transport</keyword>
<feature type="transmembrane region" description="Helical" evidence="10">
    <location>
        <begin position="127"/>
        <end position="145"/>
    </location>
</feature>
<evidence type="ECO:0000256" key="6">
    <source>
        <dbReference type="ARBA" id="ARBA00022970"/>
    </source>
</evidence>
<feature type="transmembrane region" description="Helical" evidence="10">
    <location>
        <begin position="279"/>
        <end position="303"/>
    </location>
</feature>
<evidence type="ECO:0000313" key="11">
    <source>
        <dbReference type="EMBL" id="EKU27850.1"/>
    </source>
</evidence>
<dbReference type="NCBIfam" id="TIGR00905">
    <property type="entry name" value="2A0302"/>
    <property type="match status" value="1"/>
</dbReference>
<organism evidence="11 12">
    <name type="scientific">Catellicoccus marimammalium M35/04/3</name>
    <dbReference type="NCBI Taxonomy" id="1234409"/>
    <lineage>
        <taxon>Bacteria</taxon>
        <taxon>Bacillati</taxon>
        <taxon>Bacillota</taxon>
        <taxon>Bacilli</taxon>
        <taxon>Lactobacillales</taxon>
        <taxon>Enterococcaceae</taxon>
        <taxon>Catellicoccus</taxon>
    </lineage>
</organism>
<dbReference type="Proteomes" id="UP000016057">
    <property type="component" value="Unassembled WGS sequence"/>
</dbReference>
<evidence type="ECO:0000256" key="8">
    <source>
        <dbReference type="ARBA" id="ARBA00023136"/>
    </source>
</evidence>
<proteinExistence type="inferred from homology"/>
<reference evidence="11 12" key="1">
    <citation type="journal article" date="2013" name="Genome Announc.">
        <title>Draft Genome Sequence of Catellicoccus marimammalium, a Novel Species Commonly Found in Gull Feces.</title>
        <authorList>
            <person name="Weigand M.R."/>
            <person name="Ryu H."/>
            <person name="Bozcek L."/>
            <person name="Konstantinidis K.T."/>
            <person name="Santo Domingo J.W."/>
        </authorList>
    </citation>
    <scope>NUCLEOTIDE SEQUENCE [LARGE SCALE GENOMIC DNA]</scope>
    <source>
        <strain evidence="11 12">M35/04/3</strain>
    </source>
</reference>
<evidence type="ECO:0000256" key="10">
    <source>
        <dbReference type="SAM" id="Phobius"/>
    </source>
</evidence>
<evidence type="ECO:0000256" key="3">
    <source>
        <dbReference type="ARBA" id="ARBA00022448"/>
    </source>
</evidence>
<evidence type="ECO:0000313" key="12">
    <source>
        <dbReference type="Proteomes" id="UP000016057"/>
    </source>
</evidence>
<comment type="similarity">
    <text evidence="2">Belongs to the amino acid-polyamine-organocation (APC) superfamily. Basic amino acid/polyamine antiporter (APA) (TC 2.A.3.2) family.</text>
</comment>
<dbReference type="InterPro" id="IPR002293">
    <property type="entry name" value="AA/rel_permease1"/>
</dbReference>
<keyword evidence="5 10" id="KW-0812">Transmembrane</keyword>
<dbReference type="Gene3D" id="1.20.1740.10">
    <property type="entry name" value="Amino acid/polyamine transporter I"/>
    <property type="match status" value="1"/>
</dbReference>
<comment type="caution">
    <text evidence="11">The sequence shown here is derived from an EMBL/GenBank/DDBJ whole genome shotgun (WGS) entry which is preliminary data.</text>
</comment>
<comment type="subcellular location">
    <subcellularLocation>
        <location evidence="1">Cell membrane</location>
        <topology evidence="1">Multi-pass membrane protein</topology>
    </subcellularLocation>
</comment>
<evidence type="ECO:0000256" key="5">
    <source>
        <dbReference type="ARBA" id="ARBA00022692"/>
    </source>
</evidence>
<keyword evidence="12" id="KW-1185">Reference proteome</keyword>
<name>K8ZA72_9ENTE</name>
<feature type="transmembrane region" description="Helical" evidence="10">
    <location>
        <begin position="395"/>
        <end position="413"/>
    </location>
</feature>
<evidence type="ECO:0000256" key="4">
    <source>
        <dbReference type="ARBA" id="ARBA00022475"/>
    </source>
</evidence>
<evidence type="ECO:0000256" key="2">
    <source>
        <dbReference type="ARBA" id="ARBA00008220"/>
    </source>
</evidence>
<dbReference type="Pfam" id="PF13520">
    <property type="entry name" value="AA_permease_2"/>
    <property type="match status" value="1"/>
</dbReference>
<dbReference type="OrthoDB" id="9762947at2"/>
<dbReference type="NCBIfam" id="TIGR03810">
    <property type="entry name" value="arg_ornith_anti"/>
    <property type="match status" value="1"/>
</dbReference>
<keyword evidence="4" id="KW-1003">Cell membrane</keyword>
<dbReference type="RefSeq" id="WP_009488275.1">
    <property type="nucleotide sequence ID" value="NZ_AMYT01000007.1"/>
</dbReference>
<protein>
    <recommendedName>
        <fullName evidence="9">Arginine-ornithine antiporter</fullName>
    </recommendedName>
</protein>
<dbReference type="EMBL" id="AMYT01000007">
    <property type="protein sequence ID" value="EKU27850.1"/>
    <property type="molecule type" value="Genomic_DNA"/>
</dbReference>
<evidence type="ECO:0000256" key="7">
    <source>
        <dbReference type="ARBA" id="ARBA00022989"/>
    </source>
</evidence>
<dbReference type="PATRIC" id="fig|1234409.3.peg.81"/>
<feature type="transmembrane region" description="Helical" evidence="10">
    <location>
        <begin position="419"/>
        <end position="437"/>
    </location>
</feature>
<dbReference type="GO" id="GO:0005886">
    <property type="term" value="C:plasma membrane"/>
    <property type="evidence" value="ECO:0007669"/>
    <property type="project" value="UniProtKB-SubCell"/>
</dbReference>
<keyword evidence="8 10" id="KW-0472">Membrane</keyword>
<feature type="transmembrane region" description="Helical" evidence="10">
    <location>
        <begin position="236"/>
        <end position="259"/>
    </location>
</feature>
<feature type="transmembrane region" description="Helical" evidence="10">
    <location>
        <begin position="334"/>
        <end position="354"/>
    </location>
</feature>
<dbReference type="PANTHER" id="PTHR42770">
    <property type="entry name" value="AMINO ACID TRANSPORTER-RELATED"/>
    <property type="match status" value="1"/>
</dbReference>
<dbReference type="GO" id="GO:0043858">
    <property type="term" value="F:arginine:ornithine antiporter activity"/>
    <property type="evidence" value="ECO:0007669"/>
    <property type="project" value="UniProtKB-UniRule"/>
</dbReference>
<dbReference type="eggNOG" id="COG0531">
    <property type="taxonomic scope" value="Bacteria"/>
</dbReference>
<accession>K8ZA72</accession>
<evidence type="ECO:0000256" key="1">
    <source>
        <dbReference type="ARBA" id="ARBA00004651"/>
    </source>
</evidence>
<dbReference type="GO" id="GO:0006527">
    <property type="term" value="P:L-arginine catabolic process"/>
    <property type="evidence" value="ECO:0007669"/>
    <property type="project" value="UniProtKB-UniRule"/>
</dbReference>
<dbReference type="PIRSF" id="PIRSF006060">
    <property type="entry name" value="AA_transporter"/>
    <property type="match status" value="1"/>
</dbReference>
<dbReference type="STRING" id="1234409.C683_0109"/>
<dbReference type="GO" id="GO:1903826">
    <property type="term" value="P:L-arginine transmembrane transport"/>
    <property type="evidence" value="ECO:0007669"/>
    <property type="project" value="InterPro"/>
</dbReference>
<dbReference type="PANTHER" id="PTHR42770:SF4">
    <property type="entry name" value="ARGININE_ORNITHINE ANTIPORTER-RELATED"/>
    <property type="match status" value="1"/>
</dbReference>
<feature type="transmembrane region" description="Helical" evidence="10">
    <location>
        <begin position="157"/>
        <end position="177"/>
    </location>
</feature>
<feature type="transmembrane region" description="Helical" evidence="10">
    <location>
        <begin position="205"/>
        <end position="224"/>
    </location>
</feature>
<dbReference type="InterPro" id="IPR050367">
    <property type="entry name" value="APC_superfamily"/>
</dbReference>
<gene>
    <name evidence="11" type="ORF">C683_0109</name>
</gene>
<dbReference type="AlphaFoldDB" id="K8ZA72"/>
<keyword evidence="6" id="KW-0029">Amino-acid transport</keyword>
<feature type="transmembrane region" description="Helical" evidence="10">
    <location>
        <begin position="95"/>
        <end position="121"/>
    </location>
</feature>
<sequence>MAEEKEKKLGLVELTMLVIGSIIGGGIFNLMTDMAVATSLGGMIIGWIITGIGMAFLVLCFENLNEKRPDLEAGIFSYAKEGFGDYMGFNSAWGYWLSAFLGNVAYATLLFSSIGFFIPIFGNGQNLASVIGASILLWGVHFLITKGVESAAFINKIVTFAKLIPLAIFIVAVILSFKLGLFTQDFWGTVSGKFEFGPVMQQVKASMAVTVWVFIGIEGAVVLSGRAKNRKDVGKATILGLITVLSIYCLITVLSFGVMSRTGLQHLTQPAMAELLEQLVGHWGAILVNIGVIVSVLGAWLSWTMFSAELPYQAAKEGAFPKAFAKENKNGAPINSLIFTNVLVQLFIFTFLISDRAYNFLYTLATSAILIPYALTAFYQLKYSIQEKQGTPKRTWNIIIGLLASIYSVWLIYAGGTTYFLLTMLLFCPGILVYAWVRKEQGKKLFKPYEWVIAIIVIVLFIFAIYQIMTGAIDINNL</sequence>
<feature type="transmembrane region" description="Helical" evidence="10">
    <location>
        <begin position="40"/>
        <end position="61"/>
    </location>
</feature>
<feature type="transmembrane region" description="Helical" evidence="10">
    <location>
        <begin position="449"/>
        <end position="469"/>
    </location>
</feature>
<dbReference type="InterPro" id="IPR004754">
    <property type="entry name" value="Amino_acid_antiprt"/>
</dbReference>
<keyword evidence="7 10" id="KW-1133">Transmembrane helix</keyword>